<keyword evidence="1" id="KW-0472">Membrane</keyword>
<organism evidence="2 3">
    <name type="scientific">Kutzneria chonburiensis</name>
    <dbReference type="NCBI Taxonomy" id="1483604"/>
    <lineage>
        <taxon>Bacteria</taxon>
        <taxon>Bacillati</taxon>
        <taxon>Actinomycetota</taxon>
        <taxon>Actinomycetes</taxon>
        <taxon>Pseudonocardiales</taxon>
        <taxon>Pseudonocardiaceae</taxon>
        <taxon>Kutzneria</taxon>
    </lineage>
</organism>
<comment type="caution">
    <text evidence="2">The sequence shown here is derived from an EMBL/GenBank/DDBJ whole genome shotgun (WGS) entry which is preliminary data.</text>
</comment>
<evidence type="ECO:0000313" key="2">
    <source>
        <dbReference type="EMBL" id="MFC0544689.1"/>
    </source>
</evidence>
<evidence type="ECO:0000313" key="3">
    <source>
        <dbReference type="Proteomes" id="UP001589810"/>
    </source>
</evidence>
<keyword evidence="3" id="KW-1185">Reference proteome</keyword>
<dbReference type="RefSeq" id="WP_273936142.1">
    <property type="nucleotide sequence ID" value="NZ_CP097263.1"/>
</dbReference>
<feature type="transmembrane region" description="Helical" evidence="1">
    <location>
        <begin position="95"/>
        <end position="113"/>
    </location>
</feature>
<reference evidence="2 3" key="1">
    <citation type="submission" date="2024-09" db="EMBL/GenBank/DDBJ databases">
        <authorList>
            <person name="Sun Q."/>
            <person name="Mori K."/>
        </authorList>
    </citation>
    <scope>NUCLEOTIDE SEQUENCE [LARGE SCALE GENOMIC DNA]</scope>
    <source>
        <strain evidence="2 3">TBRC 1432</strain>
    </source>
</reference>
<evidence type="ECO:0000256" key="1">
    <source>
        <dbReference type="SAM" id="Phobius"/>
    </source>
</evidence>
<feature type="transmembrane region" description="Helical" evidence="1">
    <location>
        <begin position="12"/>
        <end position="35"/>
    </location>
</feature>
<feature type="transmembrane region" description="Helical" evidence="1">
    <location>
        <begin position="119"/>
        <end position="139"/>
    </location>
</feature>
<sequence>MTTNESGERDTVARPTLVTISVVLWVLSAITYLGVSTIVMSNHSAQVDQQMVGLPKTVTRDQVSTVLTIAEFAALIIGVLAAAGVYLLMKANRRARVLLIVLVFLQLFCLLLFNLDGPGALFGVAGLILLFLPASNRYFTWIKQG</sequence>
<protein>
    <submittedName>
        <fullName evidence="2">Uncharacterized protein</fullName>
    </submittedName>
</protein>
<keyword evidence="1" id="KW-1133">Transmembrane helix</keyword>
<feature type="transmembrane region" description="Helical" evidence="1">
    <location>
        <begin position="66"/>
        <end position="88"/>
    </location>
</feature>
<dbReference type="Proteomes" id="UP001589810">
    <property type="component" value="Unassembled WGS sequence"/>
</dbReference>
<proteinExistence type="predicted"/>
<name>A0ABV6MWI6_9PSEU</name>
<keyword evidence="1" id="KW-0812">Transmembrane</keyword>
<gene>
    <name evidence="2" type="ORF">ACFFH7_24505</name>
</gene>
<accession>A0ABV6MWI6</accession>
<dbReference type="EMBL" id="JBHLUD010000007">
    <property type="protein sequence ID" value="MFC0544689.1"/>
    <property type="molecule type" value="Genomic_DNA"/>
</dbReference>